<proteinExistence type="inferred from homology"/>
<dbReference type="PANTHER" id="PTHR43567">
    <property type="entry name" value="FLAVOREDOXIN-RELATED-RELATED"/>
    <property type="match status" value="1"/>
</dbReference>
<feature type="domain" description="Flavin reductase like" evidence="2">
    <location>
        <begin position="25"/>
        <end position="169"/>
    </location>
</feature>
<dbReference type="AlphaFoldDB" id="A0A0C3ND36"/>
<dbReference type="GO" id="GO:0016646">
    <property type="term" value="F:oxidoreductase activity, acting on the CH-NH group of donors, NAD or NADP as acceptor"/>
    <property type="evidence" value="ECO:0007669"/>
    <property type="project" value="UniProtKB-ARBA"/>
</dbReference>
<evidence type="ECO:0000256" key="1">
    <source>
        <dbReference type="ARBA" id="ARBA00038054"/>
    </source>
</evidence>
<comment type="caution">
    <text evidence="3">The sequence shown here is derived from an EMBL/GenBank/DDBJ whole genome shotgun (WGS) entry which is preliminary data.</text>
</comment>
<name>A0A0C3ND36_9PORP</name>
<evidence type="ECO:0000313" key="3">
    <source>
        <dbReference type="EMBL" id="KIO44007.1"/>
    </source>
</evidence>
<dbReference type="Pfam" id="PF01613">
    <property type="entry name" value="Flavin_Reduct"/>
    <property type="match status" value="1"/>
</dbReference>
<dbReference type="GO" id="GO:0010181">
    <property type="term" value="F:FMN binding"/>
    <property type="evidence" value="ECO:0007669"/>
    <property type="project" value="InterPro"/>
</dbReference>
<dbReference type="PANTHER" id="PTHR43567:SF5">
    <property type="entry name" value="HYPOTHETICAL CYTOSOLIC PROTEIN"/>
    <property type="match status" value="1"/>
</dbReference>
<dbReference type="EMBL" id="JPIU01000040">
    <property type="protein sequence ID" value="KIO44007.1"/>
    <property type="molecule type" value="Genomic_DNA"/>
</dbReference>
<keyword evidence="4" id="KW-1185">Reference proteome</keyword>
<dbReference type="InterPro" id="IPR012349">
    <property type="entry name" value="Split_barrel_FMN-bd"/>
</dbReference>
<dbReference type="Proteomes" id="UP000031980">
    <property type="component" value="Unassembled WGS sequence"/>
</dbReference>
<evidence type="ECO:0000259" key="2">
    <source>
        <dbReference type="Pfam" id="PF01613"/>
    </source>
</evidence>
<dbReference type="Gene3D" id="2.30.110.10">
    <property type="entry name" value="Electron Transport, Fmn-binding Protein, Chain A"/>
    <property type="match status" value="1"/>
</dbReference>
<reference evidence="3 4" key="1">
    <citation type="submission" date="2014-07" db="EMBL/GenBank/DDBJ databases">
        <title>Porphyromonadaceae bacterium OUH 308042 = ATCC BAA-2681 = DSM 28342 draft genome.</title>
        <authorList>
            <person name="Sydenham T.V."/>
            <person name="Hasman H."/>
            <person name="Justensen U.S."/>
        </authorList>
    </citation>
    <scope>NUCLEOTIDE SEQUENCE [LARGE SCALE GENOMIC DNA]</scope>
    <source>
        <strain evidence="3 4">OUH 308042</strain>
    </source>
</reference>
<accession>A0A0C3ND36</accession>
<dbReference type="InterPro" id="IPR002563">
    <property type="entry name" value="Flavin_Rdtase-like_dom"/>
</dbReference>
<comment type="similarity">
    <text evidence="1">Belongs to the flavoredoxin family.</text>
</comment>
<organism evidence="3 4">
    <name type="scientific">Sanguibacteroides justesenii</name>
    <dbReference type="NCBI Taxonomy" id="1547597"/>
    <lineage>
        <taxon>Bacteria</taxon>
        <taxon>Pseudomonadati</taxon>
        <taxon>Bacteroidota</taxon>
        <taxon>Bacteroidia</taxon>
        <taxon>Bacteroidales</taxon>
        <taxon>Porphyromonadaceae</taxon>
        <taxon>Sanguibacteroides</taxon>
    </lineage>
</organism>
<sequence length="170" mass="19711">MSMLQKIDPKVIQENAIKLIGEEWMLIAAGNADRFNMMTASWGMMGFLWNKPVVTVFVRPQRYTFEFMENNAYFTLDFLGKENRKALNVCGSISGRCANKIEKSGLIPGFTLLGNPFFEEARLVLECKKIYADWLKEDAFWEKTPITESYPEKDFHKIYVGEIVNAWMKK</sequence>
<gene>
    <name evidence="3" type="ORF">BA92_11500</name>
</gene>
<dbReference type="SUPFAM" id="SSF50475">
    <property type="entry name" value="FMN-binding split barrel"/>
    <property type="match status" value="1"/>
</dbReference>
<dbReference type="RefSeq" id="WP_041505389.1">
    <property type="nucleotide sequence ID" value="NZ_JPIU01000040.1"/>
</dbReference>
<protein>
    <submittedName>
        <fullName evidence="3">Flavin reductase</fullName>
    </submittedName>
</protein>
<evidence type="ECO:0000313" key="4">
    <source>
        <dbReference type="Proteomes" id="UP000031980"/>
    </source>
</evidence>
<dbReference type="InterPro" id="IPR052174">
    <property type="entry name" value="Flavoredoxin"/>
</dbReference>